<evidence type="ECO:0000313" key="1">
    <source>
        <dbReference type="EMBL" id="SQA98189.1"/>
    </source>
</evidence>
<organism evidence="1 2">
    <name type="scientific">Cedecea neteri</name>
    <dbReference type="NCBI Taxonomy" id="158822"/>
    <lineage>
        <taxon>Bacteria</taxon>
        <taxon>Pseudomonadati</taxon>
        <taxon>Pseudomonadota</taxon>
        <taxon>Gammaproteobacteria</taxon>
        <taxon>Enterobacterales</taxon>
        <taxon>Enterobacteriaceae</taxon>
        <taxon>Cedecea</taxon>
    </lineage>
</organism>
<sequence length="43" mass="5072">MTDKVRIDTLDANLQTLPTKPIWHDRLNSNRMSEVTRANYRSL</sequence>
<reference evidence="1 2" key="1">
    <citation type="submission" date="2018-06" db="EMBL/GenBank/DDBJ databases">
        <authorList>
            <consortium name="Pathogen Informatics"/>
            <person name="Doyle S."/>
        </authorList>
    </citation>
    <scope>NUCLEOTIDE SEQUENCE [LARGE SCALE GENOMIC DNA]</scope>
    <source>
        <strain evidence="1 2">NCTC12120</strain>
    </source>
</reference>
<evidence type="ECO:0000313" key="2">
    <source>
        <dbReference type="Proteomes" id="UP000251197"/>
    </source>
</evidence>
<accession>A0A2X2V8Z5</accession>
<name>A0A2X2V8Z5_9ENTR</name>
<dbReference type="EMBL" id="UAVU01000003">
    <property type="protein sequence ID" value="SQA98189.1"/>
    <property type="molecule type" value="Genomic_DNA"/>
</dbReference>
<dbReference type="AlphaFoldDB" id="A0A2X2V8Z5"/>
<proteinExistence type="predicted"/>
<gene>
    <name evidence="1" type="ORF">NCTC12120_02042</name>
</gene>
<dbReference type="Proteomes" id="UP000251197">
    <property type="component" value="Unassembled WGS sequence"/>
</dbReference>
<protein>
    <submittedName>
        <fullName evidence="1">Uncharacterized protein</fullName>
    </submittedName>
</protein>